<dbReference type="EMBL" id="JBHSWN010000001">
    <property type="protein sequence ID" value="MFC6790248.1"/>
    <property type="molecule type" value="Genomic_DNA"/>
</dbReference>
<accession>A0ABW2BII2</accession>
<protein>
    <submittedName>
        <fullName evidence="2">Uncharacterized protein</fullName>
    </submittedName>
</protein>
<evidence type="ECO:0000256" key="1">
    <source>
        <dbReference type="SAM" id="MobiDB-lite"/>
    </source>
</evidence>
<comment type="caution">
    <text evidence="2">The sequence shown here is derived from an EMBL/GenBank/DDBJ whole genome shotgun (WGS) entry which is preliminary data.</text>
</comment>
<evidence type="ECO:0000313" key="3">
    <source>
        <dbReference type="Proteomes" id="UP001596292"/>
    </source>
</evidence>
<dbReference type="RefSeq" id="WP_378969823.1">
    <property type="nucleotide sequence ID" value="NZ_JBHSWN010000001.1"/>
</dbReference>
<reference evidence="3" key="1">
    <citation type="journal article" date="2019" name="Int. J. Syst. Evol. Microbiol.">
        <title>The Global Catalogue of Microorganisms (GCM) 10K type strain sequencing project: providing services to taxonomists for standard genome sequencing and annotation.</title>
        <authorList>
            <consortium name="The Broad Institute Genomics Platform"/>
            <consortium name="The Broad Institute Genome Sequencing Center for Infectious Disease"/>
            <person name="Wu L."/>
            <person name="Ma J."/>
        </authorList>
    </citation>
    <scope>NUCLEOTIDE SEQUENCE [LARGE SCALE GENOMIC DNA]</scope>
    <source>
        <strain evidence="3">CCUG 48316</strain>
    </source>
</reference>
<feature type="region of interest" description="Disordered" evidence="1">
    <location>
        <begin position="41"/>
        <end position="61"/>
    </location>
</feature>
<name>A0ABW2BII2_9HYPH</name>
<gene>
    <name evidence="2" type="ORF">ACFQE0_11860</name>
</gene>
<sequence>MLNFSLGAVAGALIAGTLTIAAARQPELQTKLGLVSPPLPITTAVASPRPPEPQCRPDPVTTASVNKVQDILFNRQRFWSVAP</sequence>
<evidence type="ECO:0000313" key="2">
    <source>
        <dbReference type="EMBL" id="MFC6790248.1"/>
    </source>
</evidence>
<dbReference type="Proteomes" id="UP001596292">
    <property type="component" value="Unassembled WGS sequence"/>
</dbReference>
<keyword evidence="3" id="KW-1185">Reference proteome</keyword>
<proteinExistence type="predicted"/>
<organism evidence="2 3">
    <name type="scientific">Methylobacterium komagatae</name>
    <dbReference type="NCBI Taxonomy" id="374425"/>
    <lineage>
        <taxon>Bacteria</taxon>
        <taxon>Pseudomonadati</taxon>
        <taxon>Pseudomonadota</taxon>
        <taxon>Alphaproteobacteria</taxon>
        <taxon>Hyphomicrobiales</taxon>
        <taxon>Methylobacteriaceae</taxon>
        <taxon>Methylobacterium</taxon>
    </lineage>
</organism>